<gene>
    <name evidence="2" type="ORF">ACFFF7_14335</name>
</gene>
<accession>A0ABV6PL58</accession>
<proteinExistence type="predicted"/>
<name>A0ABV6PL58_9SPHN</name>
<evidence type="ECO:0000313" key="2">
    <source>
        <dbReference type="EMBL" id="MFC0590586.1"/>
    </source>
</evidence>
<dbReference type="Gene3D" id="2.40.70.10">
    <property type="entry name" value="Acid Proteases"/>
    <property type="match status" value="1"/>
</dbReference>
<feature type="transmembrane region" description="Helical" evidence="1">
    <location>
        <begin position="49"/>
        <end position="70"/>
    </location>
</feature>
<evidence type="ECO:0000313" key="3">
    <source>
        <dbReference type="Proteomes" id="UP001589943"/>
    </source>
</evidence>
<dbReference type="SUPFAM" id="SSF50630">
    <property type="entry name" value="Acid proteases"/>
    <property type="match status" value="1"/>
</dbReference>
<keyword evidence="2" id="KW-0645">Protease</keyword>
<dbReference type="PROSITE" id="PS00141">
    <property type="entry name" value="ASP_PROTEASE"/>
    <property type="match status" value="1"/>
</dbReference>
<comment type="caution">
    <text evidence="2">The sequence shown here is derived from an EMBL/GenBank/DDBJ whole genome shotgun (WGS) entry which is preliminary data.</text>
</comment>
<dbReference type="InterPro" id="IPR021109">
    <property type="entry name" value="Peptidase_aspartic_dom_sf"/>
</dbReference>
<evidence type="ECO:0000256" key="1">
    <source>
        <dbReference type="SAM" id="Phobius"/>
    </source>
</evidence>
<keyword evidence="3" id="KW-1185">Reference proteome</keyword>
<dbReference type="InterPro" id="IPR011969">
    <property type="entry name" value="Clan_AA_Asp_peptidase_C"/>
</dbReference>
<organism evidence="2 3">
    <name type="scientific">Novosphingobium aquiterrae</name>
    <dbReference type="NCBI Taxonomy" id="624388"/>
    <lineage>
        <taxon>Bacteria</taxon>
        <taxon>Pseudomonadati</taxon>
        <taxon>Pseudomonadota</taxon>
        <taxon>Alphaproteobacteria</taxon>
        <taxon>Sphingomonadales</taxon>
        <taxon>Sphingomonadaceae</taxon>
        <taxon>Novosphingobium</taxon>
    </lineage>
</organism>
<reference evidence="2 3" key="1">
    <citation type="submission" date="2024-09" db="EMBL/GenBank/DDBJ databases">
        <authorList>
            <person name="Sun Q."/>
            <person name="Mori K."/>
        </authorList>
    </citation>
    <scope>NUCLEOTIDE SEQUENCE [LARGE SCALE GENOMIC DNA]</scope>
    <source>
        <strain evidence="2 3">NCAIM B.02537</strain>
    </source>
</reference>
<protein>
    <submittedName>
        <fullName evidence="2">TIGR02281 family clan AA aspartic protease</fullName>
    </submittedName>
</protein>
<keyword evidence="1" id="KW-0472">Membrane</keyword>
<dbReference type="RefSeq" id="WP_379482039.1">
    <property type="nucleotide sequence ID" value="NZ_JBHLTL010000011.1"/>
</dbReference>
<keyword evidence="1" id="KW-1133">Transmembrane helix</keyword>
<dbReference type="InterPro" id="IPR034122">
    <property type="entry name" value="Retropepsin-like_bacterial"/>
</dbReference>
<sequence length="222" mass="23211">MACYPAAMALDDLAAFLLQQPLLALAMAAILMSVLGSLVIRAVPGFGQFLRGMGTLGIVAVLLLTIAQAARLSSGSDMSLAIAGLKQQTVAGGETRVPMGLDGHFWVRAQVNGIERRFLIDTGATLTAISPGTAEAAAMETGALPRNVVLQTANGPTPARLGTIGELRFGNVVARDLDAVVAPGLGETNVIGMNLLTRLASWRVEGRTLILLPRNPQQTDMR</sequence>
<dbReference type="Pfam" id="PF13975">
    <property type="entry name" value="gag-asp_proteas"/>
    <property type="match status" value="1"/>
</dbReference>
<dbReference type="GO" id="GO:0008233">
    <property type="term" value="F:peptidase activity"/>
    <property type="evidence" value="ECO:0007669"/>
    <property type="project" value="UniProtKB-KW"/>
</dbReference>
<dbReference type="EMBL" id="JBHLTL010000011">
    <property type="protein sequence ID" value="MFC0590586.1"/>
    <property type="molecule type" value="Genomic_DNA"/>
</dbReference>
<dbReference type="CDD" id="cd05483">
    <property type="entry name" value="retropepsin_like_bacteria"/>
    <property type="match status" value="1"/>
</dbReference>
<dbReference type="GO" id="GO:0006508">
    <property type="term" value="P:proteolysis"/>
    <property type="evidence" value="ECO:0007669"/>
    <property type="project" value="UniProtKB-KW"/>
</dbReference>
<keyword evidence="2" id="KW-0378">Hydrolase</keyword>
<dbReference type="NCBIfam" id="TIGR02281">
    <property type="entry name" value="clan_AA_DTGA"/>
    <property type="match status" value="1"/>
</dbReference>
<feature type="transmembrane region" description="Helical" evidence="1">
    <location>
        <begin position="22"/>
        <end position="43"/>
    </location>
</feature>
<dbReference type="InterPro" id="IPR001969">
    <property type="entry name" value="Aspartic_peptidase_AS"/>
</dbReference>
<keyword evidence="1" id="KW-0812">Transmembrane</keyword>
<dbReference type="Proteomes" id="UP001589943">
    <property type="component" value="Unassembled WGS sequence"/>
</dbReference>